<dbReference type="AlphaFoldDB" id="A0AA88II09"/>
<keyword evidence="3" id="KW-1185">Reference proteome</keyword>
<evidence type="ECO:0000256" key="1">
    <source>
        <dbReference type="SAM" id="MobiDB-lite"/>
    </source>
</evidence>
<organism evidence="2 3">
    <name type="scientific">Channa striata</name>
    <name type="common">Snakehead murrel</name>
    <name type="synonym">Ophicephalus striatus</name>
    <dbReference type="NCBI Taxonomy" id="64152"/>
    <lineage>
        <taxon>Eukaryota</taxon>
        <taxon>Metazoa</taxon>
        <taxon>Chordata</taxon>
        <taxon>Craniata</taxon>
        <taxon>Vertebrata</taxon>
        <taxon>Euteleostomi</taxon>
        <taxon>Actinopterygii</taxon>
        <taxon>Neopterygii</taxon>
        <taxon>Teleostei</taxon>
        <taxon>Neoteleostei</taxon>
        <taxon>Acanthomorphata</taxon>
        <taxon>Anabantaria</taxon>
        <taxon>Anabantiformes</taxon>
        <taxon>Channoidei</taxon>
        <taxon>Channidae</taxon>
        <taxon>Channa</taxon>
    </lineage>
</organism>
<dbReference type="EMBL" id="JAUPFM010000115">
    <property type="protein sequence ID" value="KAK2812867.1"/>
    <property type="molecule type" value="Genomic_DNA"/>
</dbReference>
<evidence type="ECO:0000313" key="2">
    <source>
        <dbReference type="EMBL" id="KAK2812867.1"/>
    </source>
</evidence>
<gene>
    <name evidence="2" type="ORF">Q5P01_000944</name>
</gene>
<proteinExistence type="predicted"/>
<evidence type="ECO:0000313" key="3">
    <source>
        <dbReference type="Proteomes" id="UP001187415"/>
    </source>
</evidence>
<feature type="compositionally biased region" description="Basic and acidic residues" evidence="1">
    <location>
        <begin position="339"/>
        <end position="351"/>
    </location>
</feature>
<comment type="caution">
    <text evidence="2">The sequence shown here is derived from an EMBL/GenBank/DDBJ whole genome shotgun (WGS) entry which is preliminary data.</text>
</comment>
<sequence length="464" mass="51992">MLRVVTLFYGPGRGPLIILAGSVSQLQPAASGPRVWESERLEELLSCSTPLLVNRRQFEDPGYAEALAYLQFNEVTEESRSIFRSRVLASGEATDPSHEPEAADLPRDEQVTSYTAAYVTKAVGGSRVGETFLSVTRNRTGAKGPGAWYGALQQAAQALPKLFSVPRFRQGARPVVRDYLRTDKLWVGCKVRMIWHMDQNGIQLTRKSASSWAEALGRDGAGSQRAQVQEGRAVPGTRRLHDHRGVIYHPPRNFLLSPIKPSVYVALSRVTSRDRIEMTNCNFAETVGEVRFYDDRLVAYRKRVKMESGYASWHKLTLEELIRLTSPKPKAALGHREKKPKEIPVPHRTPLDPRTTVRRRDSSRASRSGDGLELPPRAEARDDLNSYVMTRWCPWFSRTFGAISEENLNMLTVRLLRVHGDETPLLLELLAAALLVLKLPNAPRPPSCRDRSLATSFLLHPAAE</sequence>
<feature type="region of interest" description="Disordered" evidence="1">
    <location>
        <begin position="329"/>
        <end position="377"/>
    </location>
</feature>
<accession>A0AA88II09</accession>
<protein>
    <submittedName>
        <fullName evidence="2">Uncharacterized protein</fullName>
    </submittedName>
</protein>
<dbReference type="Proteomes" id="UP001187415">
    <property type="component" value="Unassembled WGS sequence"/>
</dbReference>
<reference evidence="2" key="1">
    <citation type="submission" date="2023-07" db="EMBL/GenBank/DDBJ databases">
        <title>Chromosome-level Genome Assembly of Striped Snakehead (Channa striata).</title>
        <authorList>
            <person name="Liu H."/>
        </authorList>
    </citation>
    <scope>NUCLEOTIDE SEQUENCE</scope>
    <source>
        <strain evidence="2">Gz</strain>
        <tissue evidence="2">Muscle</tissue>
    </source>
</reference>
<name>A0AA88II09_CHASR</name>